<evidence type="ECO:0000256" key="1">
    <source>
        <dbReference type="SAM" id="Coils"/>
    </source>
</evidence>
<gene>
    <name evidence="3" type="ORF">D9619_010064</name>
</gene>
<protein>
    <recommendedName>
        <fullName evidence="5">EF-hand domain-containing protein</fullName>
    </recommendedName>
</protein>
<feature type="region of interest" description="Disordered" evidence="2">
    <location>
        <begin position="1397"/>
        <end position="1421"/>
    </location>
</feature>
<keyword evidence="4" id="KW-1185">Reference proteome</keyword>
<evidence type="ECO:0008006" key="5">
    <source>
        <dbReference type="Google" id="ProtNLM"/>
    </source>
</evidence>
<dbReference type="EMBL" id="JAACJJ010000015">
    <property type="protein sequence ID" value="KAF5325476.1"/>
    <property type="molecule type" value="Genomic_DNA"/>
</dbReference>
<name>A0A8H5BLS4_9AGAR</name>
<accession>A0A8H5BLS4</accession>
<comment type="caution">
    <text evidence="3">The sequence shown here is derived from an EMBL/GenBank/DDBJ whole genome shotgun (WGS) entry which is preliminary data.</text>
</comment>
<dbReference type="OrthoDB" id="2122982at2759"/>
<feature type="coiled-coil region" evidence="1">
    <location>
        <begin position="1302"/>
        <end position="1329"/>
    </location>
</feature>
<feature type="compositionally biased region" description="Basic and acidic residues" evidence="2">
    <location>
        <begin position="872"/>
        <end position="892"/>
    </location>
</feature>
<feature type="region of interest" description="Disordered" evidence="2">
    <location>
        <begin position="871"/>
        <end position="975"/>
    </location>
</feature>
<reference evidence="3 4" key="1">
    <citation type="journal article" date="2020" name="ISME J.">
        <title>Uncovering the hidden diversity of litter-decomposition mechanisms in mushroom-forming fungi.</title>
        <authorList>
            <person name="Floudas D."/>
            <person name="Bentzer J."/>
            <person name="Ahren D."/>
            <person name="Johansson T."/>
            <person name="Persson P."/>
            <person name="Tunlid A."/>
        </authorList>
    </citation>
    <scope>NUCLEOTIDE SEQUENCE [LARGE SCALE GENOMIC DNA]</scope>
    <source>
        <strain evidence="3 4">CBS 101986</strain>
    </source>
</reference>
<evidence type="ECO:0000313" key="3">
    <source>
        <dbReference type="EMBL" id="KAF5325476.1"/>
    </source>
</evidence>
<proteinExistence type="predicted"/>
<organism evidence="3 4">
    <name type="scientific">Psilocybe cf. subviscida</name>
    <dbReference type="NCBI Taxonomy" id="2480587"/>
    <lineage>
        <taxon>Eukaryota</taxon>
        <taxon>Fungi</taxon>
        <taxon>Dikarya</taxon>
        <taxon>Basidiomycota</taxon>
        <taxon>Agaricomycotina</taxon>
        <taxon>Agaricomycetes</taxon>
        <taxon>Agaricomycetidae</taxon>
        <taxon>Agaricales</taxon>
        <taxon>Agaricineae</taxon>
        <taxon>Strophariaceae</taxon>
        <taxon>Psilocybe</taxon>
    </lineage>
</organism>
<evidence type="ECO:0000313" key="4">
    <source>
        <dbReference type="Proteomes" id="UP000567179"/>
    </source>
</evidence>
<keyword evidence="1" id="KW-0175">Coiled coil</keyword>
<evidence type="ECO:0000256" key="2">
    <source>
        <dbReference type="SAM" id="MobiDB-lite"/>
    </source>
</evidence>
<feature type="compositionally biased region" description="Acidic residues" evidence="2">
    <location>
        <begin position="894"/>
        <end position="906"/>
    </location>
</feature>
<feature type="compositionally biased region" description="Acidic residues" evidence="2">
    <location>
        <begin position="957"/>
        <end position="975"/>
    </location>
</feature>
<dbReference type="PROSITE" id="PS00018">
    <property type="entry name" value="EF_HAND_1"/>
    <property type="match status" value="1"/>
</dbReference>
<dbReference type="Proteomes" id="UP000567179">
    <property type="component" value="Unassembled WGS sequence"/>
</dbReference>
<sequence>MADTILPPTNLNAANQNTHDEIWGRFKKFYSKNEKTLEKCINTDVEAIAKGEKVSDIEQQIDSFSETTKIVLDGLAELGKIHPIIGAAVVAFHAVISLDLTRRENDRKVIVIMVEMQNMMCAMFQLRHLNHTHVDGNERDEEKSNLDRLVKSVTDDITKCGGDIDYYFSQKFVLKMAKAWNFEARFKKHVETFAKRRSELQFAITAYAAVGVDHANITLAVVSTKIDAIFSVLFRKLDTSLERETQEFLNANGGIKNCVAKDDLLVRLVALAGDAVPESEGGDKREDKVAKSRLVLQEELQKDFTESLKQNTLHFESLLRVQDNNHEDIMTRFEKQEGYEKDIISKLNQMISHMHPETRLNDPDLRRIWDDMGLKTSVKAKTFILTFRDHYQQQKHAPLSAYPVPATNQTAETSKEAGQSLTVATNFGDSGSADVDNPNAWLLEYIDIAHVRPIVEAIDADSSGFISVKEINVFARSKPTAWSFLQWMVYWAAGWHINILAYRDKIYDILIQMHELLPLIHPGNQRHVDRFLDSYSMRNVEAMLRSTKDVGVDRQSSQLKELASFYADSQEAALKTNLREMSYKISSPTDANLVAGAARWIYPVLYLLLDRHLAILKLAKSCILHENEMITHEISLYNIFTLFFQRRDMLQAIFSQIHLNVAGRFEAFAYGMFYASYKRDAEISPVKSTLTKARAKATRQNIILASRTKKEAEDARPDLSILALGKVPSFDFELLNVHPPSDAVGGPLSNPLGGYWCGVCWDTDGDVFPDVGLLHYTLNVESDGRVSGTGECYRGAVELSGHVSQGPTDDSLYDVTLKMPYRADLLIFFAGVYDAERDAMYGNWESGYDQPIPGATDAGTSAGNIQEDTEAVDGKEALPEQSEHTDSVHYQDIDPGDSSDESDPEPYTDSSHPPTNVNDAASEARKDGDTLNEPEGDGHTQSPGASRSPVRRNSPPEEVDSDESEKEEQIEGTYEYEEGVVESVIAASGRFSFTRTSAEVFKYRAHLTSEENASLSDGRKRWNFATEAIRYQVRAKRFSWNHVRRKFAERKLWVTLSLKYLRSILAMGESDTLWRIVGGYHPAEGRLYDILSEFLDQRLYSYIVARNEYCDYCKDDIAVSRFRCITCMKEDLSNQVDLCVDKPACIASPTTNMDYNFVHIPSHTLLRSNYFIHDCDLAALIALCRTRSDDIKRKYRLLEEGKKATKRKARSSKIGKAIEASQKDESSAAEPMTCVCCQGHVSLPCWICATCALHTAICLDCERTGAAVKLNEGGTNSRPHSHEHLLLRIHDNKEIHPREVNNARLQQELSNVTADLRSLKEEVESHLKSARKVNDVLQALAESNPNFKPLVLEAADIHGYSDALSEAEVSISDIFTNMDGPLSAPMSPNVVIPSPLPVASEPSAEPTVTAGESAASSTSANHLENKPLINAIDTSGDIIEESTIVVVNADQPAPSILPENAPAVKDVSTRVKPQFLDASPPALANPPPSSASVAADHLPTDHLSILPRNQGTSARMKSKVLDARLDALDKRMSDMEKAVDGRFSGLENQIGEILALLKQGSQS</sequence>
<dbReference type="InterPro" id="IPR018247">
    <property type="entry name" value="EF_Hand_1_Ca_BS"/>
</dbReference>
<feature type="compositionally biased region" description="Low complexity" evidence="2">
    <location>
        <begin position="1407"/>
        <end position="1420"/>
    </location>
</feature>